<keyword evidence="2" id="KW-1185">Reference proteome</keyword>
<reference evidence="1" key="1">
    <citation type="submission" date="2021-03" db="EMBL/GenBank/DDBJ databases">
        <authorList>
            <person name="Li Z."/>
            <person name="Yang C."/>
        </authorList>
    </citation>
    <scope>NUCLEOTIDE SEQUENCE</scope>
    <source>
        <strain evidence="1">Dzin_1.0</strain>
        <tissue evidence="1">Leaf</tissue>
    </source>
</reference>
<gene>
    <name evidence="1" type="ORF">J5N97_002291</name>
</gene>
<proteinExistence type="predicted"/>
<comment type="caution">
    <text evidence="1">The sequence shown here is derived from an EMBL/GenBank/DDBJ whole genome shotgun (WGS) entry which is preliminary data.</text>
</comment>
<reference evidence="1" key="2">
    <citation type="journal article" date="2022" name="Hortic Res">
        <title>The genome of Dioscorea zingiberensis sheds light on the biosynthesis, origin and evolution of the medicinally important diosgenin saponins.</title>
        <authorList>
            <person name="Li Y."/>
            <person name="Tan C."/>
            <person name="Li Z."/>
            <person name="Guo J."/>
            <person name="Li S."/>
            <person name="Chen X."/>
            <person name="Wang C."/>
            <person name="Dai X."/>
            <person name="Yang H."/>
            <person name="Song W."/>
            <person name="Hou L."/>
            <person name="Xu J."/>
            <person name="Tong Z."/>
            <person name="Xu A."/>
            <person name="Yuan X."/>
            <person name="Wang W."/>
            <person name="Yang Q."/>
            <person name="Chen L."/>
            <person name="Sun Z."/>
            <person name="Wang K."/>
            <person name="Pan B."/>
            <person name="Chen J."/>
            <person name="Bao Y."/>
            <person name="Liu F."/>
            <person name="Qi X."/>
            <person name="Gang D.R."/>
            <person name="Wen J."/>
            <person name="Li J."/>
        </authorList>
    </citation>
    <scope>NUCLEOTIDE SEQUENCE</scope>
    <source>
        <strain evidence="1">Dzin_1.0</strain>
    </source>
</reference>
<sequence length="171" mass="19327">MEIECVPEKAEIDDDLIEVFKHVLVKFTGHDASVGVEDDAKNDETAVNTGVKKKNDSDSDGEEEKVILADMELEYFENFWFKCPWDEDLKYPRVVCDQLSVFTSIHLLCTHFSLMRAKCFGDPAELHLDPEMQKEIDTLASAGRASLSVLLLVSHVQHSVKFINSILYACT</sequence>
<organism evidence="1 2">
    <name type="scientific">Dioscorea zingiberensis</name>
    <dbReference type="NCBI Taxonomy" id="325984"/>
    <lineage>
        <taxon>Eukaryota</taxon>
        <taxon>Viridiplantae</taxon>
        <taxon>Streptophyta</taxon>
        <taxon>Embryophyta</taxon>
        <taxon>Tracheophyta</taxon>
        <taxon>Spermatophyta</taxon>
        <taxon>Magnoliopsida</taxon>
        <taxon>Liliopsida</taxon>
        <taxon>Dioscoreales</taxon>
        <taxon>Dioscoreaceae</taxon>
        <taxon>Dioscorea</taxon>
    </lineage>
</organism>
<evidence type="ECO:0000313" key="1">
    <source>
        <dbReference type="EMBL" id="KAJ0983935.1"/>
    </source>
</evidence>
<accession>A0A9D5D4I2</accession>
<evidence type="ECO:0000313" key="2">
    <source>
        <dbReference type="Proteomes" id="UP001085076"/>
    </source>
</evidence>
<dbReference type="AlphaFoldDB" id="A0A9D5D4I2"/>
<name>A0A9D5D4I2_9LILI</name>
<dbReference type="Proteomes" id="UP001085076">
    <property type="component" value="Miscellaneous, Linkage group lg01"/>
</dbReference>
<protein>
    <submittedName>
        <fullName evidence="1">Uncharacterized protein</fullName>
    </submittedName>
</protein>
<dbReference type="EMBL" id="JAGGNH010000001">
    <property type="protein sequence ID" value="KAJ0983935.1"/>
    <property type="molecule type" value="Genomic_DNA"/>
</dbReference>